<dbReference type="InterPro" id="IPR023214">
    <property type="entry name" value="HAD_sf"/>
</dbReference>
<dbReference type="SUPFAM" id="SSF56784">
    <property type="entry name" value="HAD-like"/>
    <property type="match status" value="1"/>
</dbReference>
<dbReference type="PROSITE" id="PS01228">
    <property type="entry name" value="COF_1"/>
    <property type="match status" value="1"/>
</dbReference>
<dbReference type="OrthoDB" id="306707at2"/>
<organism evidence="1 2">
    <name type="scientific">Clostridium sartagoforme</name>
    <dbReference type="NCBI Taxonomy" id="84031"/>
    <lineage>
        <taxon>Bacteria</taxon>
        <taxon>Bacillati</taxon>
        <taxon>Bacillota</taxon>
        <taxon>Clostridia</taxon>
        <taxon>Eubacteriales</taxon>
        <taxon>Clostridiaceae</taxon>
        <taxon>Clostridium</taxon>
    </lineage>
</organism>
<comment type="caution">
    <text evidence="1">The sequence shown here is derived from an EMBL/GenBank/DDBJ whole genome shotgun (WGS) entry which is preliminary data.</text>
</comment>
<dbReference type="GO" id="GO:0000287">
    <property type="term" value="F:magnesium ion binding"/>
    <property type="evidence" value="ECO:0007669"/>
    <property type="project" value="TreeGrafter"/>
</dbReference>
<dbReference type="SFLD" id="SFLDG01140">
    <property type="entry name" value="C2.B:_Phosphomannomutase_and_P"/>
    <property type="match status" value="1"/>
</dbReference>
<dbReference type="AlphaFoldDB" id="A0A4S2DEQ5"/>
<name>A0A4S2DEQ5_9CLOT</name>
<reference evidence="1 2" key="1">
    <citation type="submission" date="2019-04" db="EMBL/GenBank/DDBJ databases">
        <title>Microbes associate with the intestines of laboratory mice.</title>
        <authorList>
            <person name="Navarre W."/>
            <person name="Wong E."/>
            <person name="Huang K."/>
            <person name="Tropini C."/>
            <person name="Ng K."/>
            <person name="Yu B."/>
        </authorList>
    </citation>
    <scope>NUCLEOTIDE SEQUENCE [LARGE SCALE GENOMIC DNA]</scope>
    <source>
        <strain evidence="1 2">NM50_B9-20</strain>
    </source>
</reference>
<gene>
    <name evidence="1" type="ORF">E5347_15100</name>
</gene>
<proteinExistence type="predicted"/>
<keyword evidence="2" id="KW-1185">Reference proteome</keyword>
<dbReference type="Proteomes" id="UP000306888">
    <property type="component" value="Unassembled WGS sequence"/>
</dbReference>
<dbReference type="RefSeq" id="WP_136008057.1">
    <property type="nucleotide sequence ID" value="NZ_SRYR01000013.1"/>
</dbReference>
<keyword evidence="1" id="KW-0378">Hydrolase</keyword>
<dbReference type="InterPro" id="IPR036412">
    <property type="entry name" value="HAD-like_sf"/>
</dbReference>
<protein>
    <submittedName>
        <fullName evidence="1">Cof-type HAD-IIB family hydrolase</fullName>
    </submittedName>
</protein>
<evidence type="ECO:0000313" key="2">
    <source>
        <dbReference type="Proteomes" id="UP000306888"/>
    </source>
</evidence>
<dbReference type="GO" id="GO:0005829">
    <property type="term" value="C:cytosol"/>
    <property type="evidence" value="ECO:0007669"/>
    <property type="project" value="TreeGrafter"/>
</dbReference>
<dbReference type="InterPro" id="IPR006379">
    <property type="entry name" value="HAD-SF_hydro_IIB"/>
</dbReference>
<dbReference type="NCBIfam" id="TIGR00099">
    <property type="entry name" value="Cof-subfamily"/>
    <property type="match status" value="1"/>
</dbReference>
<evidence type="ECO:0000313" key="1">
    <source>
        <dbReference type="EMBL" id="TGY40457.1"/>
    </source>
</evidence>
<dbReference type="PANTHER" id="PTHR10000:SF8">
    <property type="entry name" value="HAD SUPERFAMILY HYDROLASE-LIKE, TYPE 3"/>
    <property type="match status" value="1"/>
</dbReference>
<dbReference type="Gene3D" id="3.40.50.1000">
    <property type="entry name" value="HAD superfamily/HAD-like"/>
    <property type="match status" value="1"/>
</dbReference>
<dbReference type="SFLD" id="SFLDS00003">
    <property type="entry name" value="Haloacid_Dehalogenase"/>
    <property type="match status" value="1"/>
</dbReference>
<dbReference type="GO" id="GO:0016791">
    <property type="term" value="F:phosphatase activity"/>
    <property type="evidence" value="ECO:0007669"/>
    <property type="project" value="TreeGrafter"/>
</dbReference>
<dbReference type="Gene3D" id="3.30.1240.10">
    <property type="match status" value="1"/>
</dbReference>
<dbReference type="PANTHER" id="PTHR10000">
    <property type="entry name" value="PHOSPHOSERINE PHOSPHATASE"/>
    <property type="match status" value="1"/>
</dbReference>
<dbReference type="NCBIfam" id="TIGR01484">
    <property type="entry name" value="HAD-SF-IIB"/>
    <property type="match status" value="1"/>
</dbReference>
<dbReference type="EMBL" id="SRYR01000013">
    <property type="protein sequence ID" value="TGY40457.1"/>
    <property type="molecule type" value="Genomic_DNA"/>
</dbReference>
<sequence>MKYLACDLDGTLLNENHGINEGNIKGIIEFKEAGNKFIISTGRSLSSIYDLFSEYPEIEYDYIVACNGAIVLDKDKNVIHSKFIGSEVAEGIFKEFLDNEDVCVHFESEGEHYLVDSNVPNLEEVPEDMRGLYSHFKDRVSIEDLFKSINERNYSIISLFSKNGDRNVAEKAKDKLVKSLGDDLEAFRNQFFVDIAPKGCTKGSGLKKILELNNVNEDKLYAIGDSFNDISMFNLTENSFTFHYAEDGVKDIANNHVSSVEECIRKIMD</sequence>
<dbReference type="Pfam" id="PF08282">
    <property type="entry name" value="Hydrolase_3"/>
    <property type="match status" value="1"/>
</dbReference>
<dbReference type="InterPro" id="IPR000150">
    <property type="entry name" value="Cof"/>
</dbReference>
<accession>A0A4S2DEQ5</accession>